<sequence length="274" mass="30658">MKNSVGIMQGRLSPPVDGRIQAFPWDCWEREFFQAKEIGLDLIDWIVEADRLHENPILTNQGSKTIKTLMSKTGIRIGAVCADYFMDCPLLRCSPSELKERLEVLDLLIVRLNNLNIKYLEIPFVDNSAIKDAAELEQIKQVIKPTLEKAYQLGVTFAFETSLPDETFKAFLLSLNHPAARANYDTGNSASLGYNPKEELEAYGKLVVTVHIKDRILNGGTVPLGQGNTDFATCFLTLRAKKYAGPFILQVARSGDEIESAKGNLAFVRKYLNE</sequence>
<dbReference type="InterPro" id="IPR036237">
    <property type="entry name" value="Xyl_isomerase-like_sf"/>
</dbReference>
<dbReference type="Pfam" id="PF01261">
    <property type="entry name" value="AP_endonuc_2"/>
    <property type="match status" value="1"/>
</dbReference>
<dbReference type="OrthoDB" id="9779184at2"/>
<dbReference type="EC" id="5.1.3.22" evidence="1"/>
<dbReference type="Gene3D" id="3.20.20.150">
    <property type="entry name" value="Divalent-metal-dependent TIM barrel enzymes"/>
    <property type="match status" value="1"/>
</dbReference>
<protein>
    <submittedName>
        <fullName evidence="1">L-ribulose-5-phosphate 3-epimerase UlaE</fullName>
        <ecNumber evidence="1">5.1.3.22</ecNumber>
    </submittedName>
</protein>
<organism evidence="1 2">
    <name type="scientific">Kuenenia stuttgartiensis</name>
    <dbReference type="NCBI Taxonomy" id="174633"/>
    <lineage>
        <taxon>Bacteria</taxon>
        <taxon>Pseudomonadati</taxon>
        <taxon>Planctomycetota</taxon>
        <taxon>Candidatus Brocadiia</taxon>
        <taxon>Candidatus Brocadiales</taxon>
        <taxon>Candidatus Brocadiaceae</taxon>
        <taxon>Candidatus Kuenenia</taxon>
    </lineage>
</organism>
<dbReference type="PANTHER" id="PTHR12110">
    <property type="entry name" value="HYDROXYPYRUVATE ISOMERASE"/>
    <property type="match status" value="1"/>
</dbReference>
<accession>A0A2C9CJ70</accession>
<keyword evidence="1" id="KW-0413">Isomerase</keyword>
<dbReference type="SUPFAM" id="SSF51658">
    <property type="entry name" value="Xylose isomerase-like"/>
    <property type="match status" value="1"/>
</dbReference>
<evidence type="ECO:0000313" key="2">
    <source>
        <dbReference type="Proteomes" id="UP000221734"/>
    </source>
</evidence>
<keyword evidence="2" id="KW-1185">Reference proteome</keyword>
<evidence type="ECO:0000313" key="1">
    <source>
        <dbReference type="EMBL" id="SOH04817.1"/>
    </source>
</evidence>
<dbReference type="AlphaFoldDB" id="A0A2C9CJ70"/>
<proteinExistence type="predicted"/>
<name>A0A2C9CJ70_KUEST</name>
<gene>
    <name evidence="1" type="primary">ulaE</name>
    <name evidence="1" type="ORF">KSMBR1_2322</name>
</gene>
<dbReference type="GO" id="GO:0034015">
    <property type="term" value="F:L-ribulose-5-phosphate 3-epimerase activity"/>
    <property type="evidence" value="ECO:0007669"/>
    <property type="project" value="UniProtKB-EC"/>
</dbReference>
<dbReference type="InterPro" id="IPR013022">
    <property type="entry name" value="Xyl_isomerase-like_TIM-brl"/>
</dbReference>
<dbReference type="Proteomes" id="UP000221734">
    <property type="component" value="Chromosome Kuenenia_stuttgartiensis_MBR1"/>
</dbReference>
<dbReference type="RefSeq" id="WP_099325487.1">
    <property type="nucleotide sequence ID" value="NZ_LT934425.1"/>
</dbReference>
<dbReference type="InterPro" id="IPR050312">
    <property type="entry name" value="IolE/XylAMocC-like"/>
</dbReference>
<dbReference type="PANTHER" id="PTHR12110:SF53">
    <property type="entry name" value="BLR5974 PROTEIN"/>
    <property type="match status" value="1"/>
</dbReference>
<dbReference type="EMBL" id="LT934425">
    <property type="protein sequence ID" value="SOH04817.1"/>
    <property type="molecule type" value="Genomic_DNA"/>
</dbReference>
<dbReference type="KEGG" id="kst:KSMBR1_2322"/>
<reference evidence="2" key="1">
    <citation type="submission" date="2017-10" db="EMBL/GenBank/DDBJ databases">
        <authorList>
            <person name="Frank J."/>
        </authorList>
    </citation>
    <scope>NUCLEOTIDE SEQUENCE [LARGE SCALE GENOMIC DNA]</scope>
</reference>